<name>A0A9X2L915_9PROT</name>
<evidence type="ECO:0000259" key="13">
    <source>
        <dbReference type="PROSITE" id="PS51201"/>
    </source>
</evidence>
<evidence type="ECO:0000256" key="3">
    <source>
        <dbReference type="ARBA" id="ARBA00022448"/>
    </source>
</evidence>
<feature type="region of interest" description="Disordered" evidence="11">
    <location>
        <begin position="561"/>
        <end position="601"/>
    </location>
</feature>
<feature type="transmembrane region" description="Helical" evidence="12">
    <location>
        <begin position="90"/>
        <end position="109"/>
    </location>
</feature>
<keyword evidence="8 12" id="KW-1133">Transmembrane helix</keyword>
<keyword evidence="15" id="KW-1185">Reference proteome</keyword>
<dbReference type="PROSITE" id="PS51201">
    <property type="entry name" value="RCK_N"/>
    <property type="match status" value="1"/>
</dbReference>
<dbReference type="Pfam" id="PF00999">
    <property type="entry name" value="Na_H_Exchanger"/>
    <property type="match status" value="1"/>
</dbReference>
<dbReference type="GO" id="GO:0015297">
    <property type="term" value="F:antiporter activity"/>
    <property type="evidence" value="ECO:0007669"/>
    <property type="project" value="UniProtKB-KW"/>
</dbReference>
<dbReference type="FunFam" id="3.40.50.720:FF:000036">
    <property type="entry name" value="Glutathione-regulated potassium-efflux system protein KefB"/>
    <property type="match status" value="1"/>
</dbReference>
<evidence type="ECO:0000256" key="12">
    <source>
        <dbReference type="SAM" id="Phobius"/>
    </source>
</evidence>
<dbReference type="GO" id="GO:0005886">
    <property type="term" value="C:plasma membrane"/>
    <property type="evidence" value="ECO:0007669"/>
    <property type="project" value="TreeGrafter"/>
</dbReference>
<dbReference type="RefSeq" id="WP_256619215.1">
    <property type="nucleotide sequence ID" value="NZ_JANIBC010000004.1"/>
</dbReference>
<dbReference type="PANTHER" id="PTHR46157">
    <property type="entry name" value="K(+) EFFLUX ANTIPORTER 3, CHLOROPLASTIC"/>
    <property type="match status" value="1"/>
</dbReference>
<feature type="transmembrane region" description="Helical" evidence="12">
    <location>
        <begin position="190"/>
        <end position="209"/>
    </location>
</feature>
<dbReference type="GO" id="GO:1902600">
    <property type="term" value="P:proton transmembrane transport"/>
    <property type="evidence" value="ECO:0007669"/>
    <property type="project" value="InterPro"/>
</dbReference>
<dbReference type="InterPro" id="IPR004771">
    <property type="entry name" value="K/H_exchanger"/>
</dbReference>
<dbReference type="InterPro" id="IPR036291">
    <property type="entry name" value="NAD(P)-bd_dom_sf"/>
</dbReference>
<keyword evidence="4" id="KW-0050">Antiport</keyword>
<dbReference type="AlphaFoldDB" id="A0A9X2L915"/>
<dbReference type="SUPFAM" id="SSF51735">
    <property type="entry name" value="NAD(P)-binding Rossmann-fold domains"/>
    <property type="match status" value="1"/>
</dbReference>
<organism evidence="14 15">
    <name type="scientific">Parvularcula maris</name>
    <dbReference type="NCBI Taxonomy" id="2965077"/>
    <lineage>
        <taxon>Bacteria</taxon>
        <taxon>Pseudomonadati</taxon>
        <taxon>Pseudomonadota</taxon>
        <taxon>Alphaproteobacteria</taxon>
        <taxon>Parvularculales</taxon>
        <taxon>Parvularculaceae</taxon>
        <taxon>Parvularcula</taxon>
    </lineage>
</organism>
<accession>A0A9X2L915</accession>
<keyword evidence="6 12" id="KW-0812">Transmembrane</keyword>
<feature type="transmembrane region" description="Helical" evidence="12">
    <location>
        <begin position="59"/>
        <end position="78"/>
    </location>
</feature>
<dbReference type="InterPro" id="IPR038770">
    <property type="entry name" value="Na+/solute_symporter_sf"/>
</dbReference>
<dbReference type="NCBIfam" id="TIGR00932">
    <property type="entry name" value="2a37"/>
    <property type="match status" value="1"/>
</dbReference>
<keyword evidence="9" id="KW-0406">Ion transport</keyword>
<evidence type="ECO:0000256" key="1">
    <source>
        <dbReference type="ARBA" id="ARBA00004127"/>
    </source>
</evidence>
<protein>
    <submittedName>
        <fullName evidence="14">Monovalent cation:proton antiporter-2 (CPA2) family protein</fullName>
    </submittedName>
</protein>
<comment type="subcellular location">
    <subcellularLocation>
        <location evidence="1">Endomembrane system</location>
        <topology evidence="1">Multi-pass membrane protein</topology>
    </subcellularLocation>
</comment>
<feature type="transmembrane region" description="Helical" evidence="12">
    <location>
        <begin position="221"/>
        <end position="241"/>
    </location>
</feature>
<evidence type="ECO:0000256" key="9">
    <source>
        <dbReference type="ARBA" id="ARBA00023065"/>
    </source>
</evidence>
<reference evidence="14" key="1">
    <citation type="submission" date="2022-07" db="EMBL/GenBank/DDBJ databases">
        <title>Parvularcula maris sp. nov., an algicidal bacterium isolated from seawater.</title>
        <authorList>
            <person name="Li F."/>
        </authorList>
    </citation>
    <scope>NUCLEOTIDE SEQUENCE</scope>
    <source>
        <strain evidence="14">BGMRC 0090</strain>
    </source>
</reference>
<dbReference type="GO" id="GO:0008324">
    <property type="term" value="F:monoatomic cation transmembrane transporter activity"/>
    <property type="evidence" value="ECO:0007669"/>
    <property type="project" value="InterPro"/>
</dbReference>
<evidence type="ECO:0000256" key="10">
    <source>
        <dbReference type="ARBA" id="ARBA00023136"/>
    </source>
</evidence>
<sequence length="601" mass="64241">MAAAGGSEFLVDAAIYLGATTVAVPIFKKLKLGTILGFLAAGVLFGPHALGLLSSGDGVSQIAELGVVLFLFVIGLELSAPRLWSLKRTIFGLGLLQMLVTGTCIGFAFETFGWLPRGPAFIAGFALACSSTAFALSLLEERGELNTPFGTKAFSVLLFQDIAVIPLLAAIPFVARGQSGEEGASMDPLVIVQAIGALILLILVGRFLLNRYFRLVAVSGSREAFTAAALFVVAATALLLAEAGLSMALGAFLAGVLLAESSFKHQIEADIEPFRELLLGLFFIGVGMQLDLGVMLANWWIVLLGAAALIIFKGGVLYLLVRMFGSKHTEALKVGGVLSQGGEFGFVVFSLGVGRGIFDNEFATISSSVITLSMVATPLIMMALSRVRTKTSVPTPDAPEDEEGEVLVVGYGRVGQIVTQILRGSKVSVTAIDNDPVRIETARAFGAKVFYGDGTDMHLLVGAGATRANAVVFAIDDAKVVAPAVAALRERCPKVKIIVSAYDRLHEMELMDEEIDIIIRETFESAVLMAKRTLGFLGLSDGMIGEIEAEFRDRDRDRLMAQKAGDHHSGQERLDEPFHARTKHKKAEKHERREELVPEDA</sequence>
<evidence type="ECO:0000313" key="14">
    <source>
        <dbReference type="EMBL" id="MCQ8185345.1"/>
    </source>
</evidence>
<feature type="domain" description="RCK N-terminal" evidence="13">
    <location>
        <begin position="403"/>
        <end position="519"/>
    </location>
</feature>
<dbReference type="InterPro" id="IPR003148">
    <property type="entry name" value="RCK_N"/>
</dbReference>
<feature type="transmembrane region" description="Helical" evidence="12">
    <location>
        <begin position="151"/>
        <end position="175"/>
    </location>
</feature>
<evidence type="ECO:0000256" key="2">
    <source>
        <dbReference type="ARBA" id="ARBA00005551"/>
    </source>
</evidence>
<evidence type="ECO:0000256" key="8">
    <source>
        <dbReference type="ARBA" id="ARBA00022989"/>
    </source>
</evidence>
<dbReference type="PANTHER" id="PTHR46157:SF8">
    <property type="entry name" value="GLUTATHIONE-REGULATED POTASSIUM-EFFLUX SYSTEM PROTEIN"/>
    <property type="match status" value="1"/>
</dbReference>
<dbReference type="GO" id="GO:0006813">
    <property type="term" value="P:potassium ion transport"/>
    <property type="evidence" value="ECO:0007669"/>
    <property type="project" value="UniProtKB-KW"/>
</dbReference>
<dbReference type="GO" id="GO:0012505">
    <property type="term" value="C:endomembrane system"/>
    <property type="evidence" value="ECO:0007669"/>
    <property type="project" value="UniProtKB-SubCell"/>
</dbReference>
<dbReference type="EMBL" id="JANIBC010000004">
    <property type="protein sequence ID" value="MCQ8185345.1"/>
    <property type="molecule type" value="Genomic_DNA"/>
</dbReference>
<dbReference type="Proteomes" id="UP001142610">
    <property type="component" value="Unassembled WGS sequence"/>
</dbReference>
<keyword evidence="7" id="KW-0630">Potassium</keyword>
<evidence type="ECO:0000256" key="7">
    <source>
        <dbReference type="ARBA" id="ARBA00022958"/>
    </source>
</evidence>
<feature type="transmembrane region" description="Helical" evidence="12">
    <location>
        <begin position="6"/>
        <end position="27"/>
    </location>
</feature>
<evidence type="ECO:0000256" key="4">
    <source>
        <dbReference type="ARBA" id="ARBA00022449"/>
    </source>
</evidence>
<keyword evidence="3" id="KW-0813">Transport</keyword>
<comment type="similarity">
    <text evidence="2">Belongs to the monovalent cation:proton antiporter 2 (CPA2) transporter (TC 2.A.37) family.</text>
</comment>
<feature type="transmembrane region" description="Helical" evidence="12">
    <location>
        <begin position="121"/>
        <end position="139"/>
    </location>
</feature>
<keyword evidence="5" id="KW-0633">Potassium transport</keyword>
<feature type="compositionally biased region" description="Basic and acidic residues" evidence="11">
    <location>
        <begin position="588"/>
        <end position="601"/>
    </location>
</feature>
<gene>
    <name evidence="14" type="ORF">NOG11_08060</name>
</gene>
<dbReference type="Pfam" id="PF02254">
    <property type="entry name" value="TrkA_N"/>
    <property type="match status" value="1"/>
</dbReference>
<comment type="caution">
    <text evidence="14">The sequence shown here is derived from an EMBL/GenBank/DDBJ whole genome shotgun (WGS) entry which is preliminary data.</text>
</comment>
<dbReference type="InterPro" id="IPR006153">
    <property type="entry name" value="Cation/H_exchanger_TM"/>
</dbReference>
<evidence type="ECO:0000256" key="5">
    <source>
        <dbReference type="ARBA" id="ARBA00022538"/>
    </source>
</evidence>
<feature type="transmembrane region" description="Helical" evidence="12">
    <location>
        <begin position="34"/>
        <end position="53"/>
    </location>
</feature>
<evidence type="ECO:0000313" key="15">
    <source>
        <dbReference type="Proteomes" id="UP001142610"/>
    </source>
</evidence>
<keyword evidence="10 12" id="KW-0472">Membrane</keyword>
<evidence type="ECO:0000256" key="11">
    <source>
        <dbReference type="SAM" id="MobiDB-lite"/>
    </source>
</evidence>
<feature type="compositionally biased region" description="Basic and acidic residues" evidence="11">
    <location>
        <begin position="561"/>
        <end position="579"/>
    </location>
</feature>
<dbReference type="Gene3D" id="1.20.1530.20">
    <property type="match status" value="1"/>
</dbReference>
<feature type="transmembrane region" description="Helical" evidence="12">
    <location>
        <begin position="365"/>
        <end position="384"/>
    </location>
</feature>
<feature type="transmembrane region" description="Helical" evidence="12">
    <location>
        <begin position="300"/>
        <end position="320"/>
    </location>
</feature>
<evidence type="ECO:0000256" key="6">
    <source>
        <dbReference type="ARBA" id="ARBA00022692"/>
    </source>
</evidence>
<proteinExistence type="inferred from homology"/>
<dbReference type="Gene3D" id="3.40.50.720">
    <property type="entry name" value="NAD(P)-binding Rossmann-like Domain"/>
    <property type="match status" value="1"/>
</dbReference>
<feature type="transmembrane region" description="Helical" evidence="12">
    <location>
        <begin position="332"/>
        <end position="353"/>
    </location>
</feature>